<keyword evidence="1" id="KW-0732">Signal</keyword>
<dbReference type="AlphaFoldDB" id="A0A2J6R9K8"/>
<evidence type="ECO:0000313" key="2">
    <source>
        <dbReference type="EMBL" id="PMD35163.1"/>
    </source>
</evidence>
<evidence type="ECO:0008006" key="4">
    <source>
        <dbReference type="Google" id="ProtNLM"/>
    </source>
</evidence>
<gene>
    <name evidence="2" type="ORF">L207DRAFT_516098</name>
</gene>
<feature type="chain" id="PRO_5014367499" description="Acid protease" evidence="1">
    <location>
        <begin position="29"/>
        <end position="489"/>
    </location>
</feature>
<evidence type="ECO:0000256" key="1">
    <source>
        <dbReference type="SAM" id="SignalP"/>
    </source>
</evidence>
<dbReference type="OrthoDB" id="4074350at2759"/>
<proteinExistence type="predicted"/>
<organism evidence="2 3">
    <name type="scientific">Hyaloscypha variabilis (strain UAMH 11265 / GT02V1 / F)</name>
    <name type="common">Meliniomyces variabilis</name>
    <dbReference type="NCBI Taxonomy" id="1149755"/>
    <lineage>
        <taxon>Eukaryota</taxon>
        <taxon>Fungi</taxon>
        <taxon>Dikarya</taxon>
        <taxon>Ascomycota</taxon>
        <taxon>Pezizomycotina</taxon>
        <taxon>Leotiomycetes</taxon>
        <taxon>Helotiales</taxon>
        <taxon>Hyaloscyphaceae</taxon>
        <taxon>Hyaloscypha</taxon>
        <taxon>Hyaloscypha variabilis</taxon>
    </lineage>
</organism>
<name>A0A2J6R9K8_HYAVF</name>
<dbReference type="EMBL" id="KZ613952">
    <property type="protein sequence ID" value="PMD35163.1"/>
    <property type="molecule type" value="Genomic_DNA"/>
</dbReference>
<sequence length="489" mass="52328">MPSHSLTELLRHGILFLSLSLFPAFSSGSIGPSCSGDFPFVIRAEMSDNLWASNSTLAQQRGIFLWVGQQNWDTAHNNQTQPYPMLTVLSTFYNETYISTTSDGSQDLPCPNSYTYNSDWSFSTPFSDEPDYYTYTTSMTCPGFYDLSTSVPLYYQSSANFIGSPESSPITKSLASISPKYAPSLLSLVEPQHYLDSSSSTQPMSINAFYDNAQTVYGLVSSHTNQLLGLGLNSTVLTSLYNTGWIASRSLGLYYGVPQSSSDDSSTVRNGTVILGGYSTSRLLGNFSTETYPIGKFTLPKQCPWEVSVSSVSVGSTTLISTPFTACIEPSELFLALPAGSYSGSLPSRSGNYTITLSNGLVVEIPPDLANTRELTDEDMNSPILGVPFLSQVYLWADYQTRELYTGLANHTDAYLVGSEDIQCVEHGSDVGDLGWAIGSSSRDGGSATSSAVGSMATGSKSAGVQGRVDGTVALGCVLGTMIGMASIL</sequence>
<protein>
    <recommendedName>
        <fullName evidence="4">Acid protease</fullName>
    </recommendedName>
</protein>
<dbReference type="SUPFAM" id="SSF50630">
    <property type="entry name" value="Acid proteases"/>
    <property type="match status" value="1"/>
</dbReference>
<feature type="signal peptide" evidence="1">
    <location>
        <begin position="1"/>
        <end position="28"/>
    </location>
</feature>
<evidence type="ECO:0000313" key="3">
    <source>
        <dbReference type="Proteomes" id="UP000235786"/>
    </source>
</evidence>
<reference evidence="2 3" key="1">
    <citation type="submission" date="2016-04" db="EMBL/GenBank/DDBJ databases">
        <title>A degradative enzymes factory behind the ericoid mycorrhizal symbiosis.</title>
        <authorList>
            <consortium name="DOE Joint Genome Institute"/>
            <person name="Martino E."/>
            <person name="Morin E."/>
            <person name="Grelet G."/>
            <person name="Kuo A."/>
            <person name="Kohler A."/>
            <person name="Daghino S."/>
            <person name="Barry K."/>
            <person name="Choi C."/>
            <person name="Cichocki N."/>
            <person name="Clum A."/>
            <person name="Copeland A."/>
            <person name="Hainaut M."/>
            <person name="Haridas S."/>
            <person name="Labutti K."/>
            <person name="Lindquist E."/>
            <person name="Lipzen A."/>
            <person name="Khouja H.-R."/>
            <person name="Murat C."/>
            <person name="Ohm R."/>
            <person name="Olson A."/>
            <person name="Spatafora J."/>
            <person name="Veneault-Fourrey C."/>
            <person name="Henrissat B."/>
            <person name="Grigoriev I."/>
            <person name="Martin F."/>
            <person name="Perotto S."/>
        </authorList>
    </citation>
    <scope>NUCLEOTIDE SEQUENCE [LARGE SCALE GENOMIC DNA]</scope>
    <source>
        <strain evidence="2 3">F</strain>
    </source>
</reference>
<keyword evidence="3" id="KW-1185">Reference proteome</keyword>
<dbReference type="Proteomes" id="UP000235786">
    <property type="component" value="Unassembled WGS sequence"/>
</dbReference>
<dbReference type="InterPro" id="IPR021109">
    <property type="entry name" value="Peptidase_aspartic_dom_sf"/>
</dbReference>
<accession>A0A2J6R9K8</accession>